<dbReference type="EMBL" id="HF548145">
    <property type="protein sequence ID" value="CCO13856.1"/>
    <property type="molecule type" value="Genomic_DNA"/>
</dbReference>
<protein>
    <submittedName>
        <fullName evidence="2">Alternative protein ZNF311</fullName>
    </submittedName>
</protein>
<dbReference type="PANTHER" id="PTHR14947">
    <property type="entry name" value="ZINC FINGER PROTEIN"/>
    <property type="match status" value="1"/>
</dbReference>
<dbReference type="InterPro" id="IPR039938">
    <property type="entry name" value="Sp4-like"/>
</dbReference>
<evidence type="ECO:0000256" key="1">
    <source>
        <dbReference type="SAM" id="MobiDB-lite"/>
    </source>
</evidence>
<proteinExistence type="predicted"/>
<organism evidence="2">
    <name type="scientific">Homo sapiens</name>
    <name type="common">Human</name>
    <dbReference type="NCBI Taxonomy" id="9606"/>
    <lineage>
        <taxon>Eukaryota</taxon>
        <taxon>Metazoa</taxon>
        <taxon>Chordata</taxon>
        <taxon>Craniata</taxon>
        <taxon>Vertebrata</taxon>
        <taxon>Euteleostomi</taxon>
        <taxon>Mammalia</taxon>
        <taxon>Eutheria</taxon>
        <taxon>Euarchontoglires</taxon>
        <taxon>Primates</taxon>
        <taxon>Haplorrhini</taxon>
        <taxon>Catarrhini</taxon>
        <taxon>Hominidae</taxon>
        <taxon>Homo</taxon>
    </lineage>
</organism>
<dbReference type="OrthoDB" id="9543553at2759"/>
<feature type="compositionally biased region" description="Polar residues" evidence="1">
    <location>
        <begin position="7"/>
        <end position="26"/>
    </location>
</feature>
<reference evidence="2" key="1">
    <citation type="submission" date="2012-10" db="EMBL/GenBank/DDBJ databases">
        <title>Direct identification of alternative open reading frame translation products in human.</title>
        <authorList>
            <person name="Vanderperre B."/>
            <person name="Lucier J.-F."/>
            <person name="Motard J."/>
            <person name="Tremblay G."/>
            <person name="Vanderperre S."/>
            <person name="Wisztorski M."/>
            <person name="Salzet M."/>
            <person name="Boisvert F.-M."/>
            <person name="Roucou X."/>
        </authorList>
    </citation>
    <scope>NUCLEOTIDE SEQUENCE</scope>
</reference>
<dbReference type="AlphaFoldDB" id="L0R8L7"/>
<dbReference type="PANTHER" id="PTHR14947:SF24">
    <property type="entry name" value="ZINC FINGER PROTEIN 781-RELATED"/>
    <property type="match status" value="1"/>
</dbReference>
<accession>L0R8L7</accession>
<gene>
    <name evidence="2" type="primary">ZNF311</name>
</gene>
<name>L0R8L7_HUMAN</name>
<feature type="region of interest" description="Disordered" evidence="1">
    <location>
        <begin position="1"/>
        <end position="28"/>
    </location>
</feature>
<sequence length="87" mass="9107">MGVPSVEKTSASRQNSPNTEGSTLKRNVTGVRSVGKPFVITVSAGLMNESIQGRSPINAGIVGKPSKISTALPSIRESTLERNLTNV</sequence>
<evidence type="ECO:0000313" key="2">
    <source>
        <dbReference type="EMBL" id="CCO13856.1"/>
    </source>
</evidence>